<dbReference type="Proteomes" id="UP000236165">
    <property type="component" value="Unassembled WGS sequence"/>
</dbReference>
<dbReference type="InterPro" id="IPR036259">
    <property type="entry name" value="MFS_trans_sf"/>
</dbReference>
<evidence type="ECO:0000256" key="3">
    <source>
        <dbReference type="ARBA" id="ARBA00022692"/>
    </source>
</evidence>
<protein>
    <submittedName>
        <fullName evidence="7">Uncharacterized protein</fullName>
    </submittedName>
</protein>
<dbReference type="EMBL" id="MKZQ01000095">
    <property type="protein sequence ID" value="PJN59889.1"/>
    <property type="molecule type" value="Genomic_DNA"/>
</dbReference>
<keyword evidence="4 6" id="KW-1133">Transmembrane helix</keyword>
<dbReference type="PANTHER" id="PTHR23513:SF6">
    <property type="entry name" value="MAJOR FACILITATOR SUPERFAMILY ASSOCIATED DOMAIN-CONTAINING PROTEIN"/>
    <property type="match status" value="1"/>
</dbReference>
<evidence type="ECO:0000256" key="6">
    <source>
        <dbReference type="SAM" id="Phobius"/>
    </source>
</evidence>
<reference evidence="7 8" key="1">
    <citation type="submission" date="2016-10" db="EMBL/GenBank/DDBJ databases">
        <title>Genome Sequence of Bacillus weihenstephanensis GM6LP.</title>
        <authorList>
            <person name="Poehlein A."/>
            <person name="Wemheuer F."/>
            <person name="Hollensteiner J."/>
            <person name="Wemheuer B."/>
        </authorList>
    </citation>
    <scope>NUCLEOTIDE SEQUENCE [LARGE SCALE GENOMIC DNA]</scope>
    <source>
        <strain evidence="7 8">GM6LP</strain>
    </source>
</reference>
<keyword evidence="3 6" id="KW-0812">Transmembrane</keyword>
<evidence type="ECO:0000313" key="8">
    <source>
        <dbReference type="Proteomes" id="UP000236165"/>
    </source>
</evidence>
<feature type="transmembrane region" description="Helical" evidence="6">
    <location>
        <begin position="38"/>
        <end position="60"/>
    </location>
</feature>
<comment type="caution">
    <text evidence="7">The sequence shown here is derived from an EMBL/GenBank/DDBJ whole genome shotgun (WGS) entry which is preliminary data.</text>
</comment>
<dbReference type="PANTHER" id="PTHR23513">
    <property type="entry name" value="INTEGRAL MEMBRANE EFFLUX PROTEIN-RELATED"/>
    <property type="match status" value="1"/>
</dbReference>
<proteinExistence type="predicted"/>
<dbReference type="Gene3D" id="1.20.1250.20">
    <property type="entry name" value="MFS general substrate transporter like domains"/>
    <property type="match status" value="1"/>
</dbReference>
<gene>
    <name evidence="7" type="ORF">BACWE_58120</name>
</gene>
<evidence type="ECO:0000256" key="1">
    <source>
        <dbReference type="ARBA" id="ARBA00004651"/>
    </source>
</evidence>
<evidence type="ECO:0000256" key="5">
    <source>
        <dbReference type="ARBA" id="ARBA00023136"/>
    </source>
</evidence>
<dbReference type="AlphaFoldDB" id="A0AAP8KR64"/>
<comment type="subcellular location">
    <subcellularLocation>
        <location evidence="1">Cell membrane</location>
        <topology evidence="1">Multi-pass membrane protein</topology>
    </subcellularLocation>
</comment>
<evidence type="ECO:0000256" key="2">
    <source>
        <dbReference type="ARBA" id="ARBA00022475"/>
    </source>
</evidence>
<sequence length="165" mass="17767">MDIRDSLFGIFISIVGLDALVRAITIGKLGNTVNKMNILNGSAILLGGMLILTGLGGFGFLSSNLFLSLIIWFFIGIFIASISVCYSYLLQTPARLMGRVTSTANTMVHGAMVISPTLGSLLALWIKVSGVFLLAGVLITRIGMIIYLAHTLFMKKSSRVTLEHN</sequence>
<evidence type="ECO:0000313" key="7">
    <source>
        <dbReference type="EMBL" id="PJN59889.1"/>
    </source>
</evidence>
<feature type="transmembrane region" description="Helical" evidence="6">
    <location>
        <begin position="6"/>
        <end position="26"/>
    </location>
</feature>
<dbReference type="SUPFAM" id="SSF103473">
    <property type="entry name" value="MFS general substrate transporter"/>
    <property type="match status" value="1"/>
</dbReference>
<organism evidence="7 8">
    <name type="scientific">Bacillus mycoides</name>
    <dbReference type="NCBI Taxonomy" id="1405"/>
    <lineage>
        <taxon>Bacteria</taxon>
        <taxon>Bacillati</taxon>
        <taxon>Bacillota</taxon>
        <taxon>Bacilli</taxon>
        <taxon>Bacillales</taxon>
        <taxon>Bacillaceae</taxon>
        <taxon>Bacillus</taxon>
        <taxon>Bacillus cereus group</taxon>
    </lineage>
</organism>
<keyword evidence="2" id="KW-1003">Cell membrane</keyword>
<keyword evidence="5 6" id="KW-0472">Membrane</keyword>
<feature type="transmembrane region" description="Helical" evidence="6">
    <location>
        <begin position="102"/>
        <end position="125"/>
    </location>
</feature>
<evidence type="ECO:0000256" key="4">
    <source>
        <dbReference type="ARBA" id="ARBA00022989"/>
    </source>
</evidence>
<feature type="transmembrane region" description="Helical" evidence="6">
    <location>
        <begin position="66"/>
        <end position="90"/>
    </location>
</feature>
<dbReference type="GO" id="GO:0005886">
    <property type="term" value="C:plasma membrane"/>
    <property type="evidence" value="ECO:0007669"/>
    <property type="project" value="UniProtKB-SubCell"/>
</dbReference>
<dbReference type="RefSeq" id="WP_233206280.1">
    <property type="nucleotide sequence ID" value="NZ_MKZP01000013.1"/>
</dbReference>
<name>A0AAP8KR64_BACMY</name>
<accession>A0AAP8KR64</accession>
<feature type="transmembrane region" description="Helical" evidence="6">
    <location>
        <begin position="131"/>
        <end position="149"/>
    </location>
</feature>